<organism evidence="1 2">
    <name type="scientific">Neorhodopirellula pilleata</name>
    <dbReference type="NCBI Taxonomy" id="2714738"/>
    <lineage>
        <taxon>Bacteria</taxon>
        <taxon>Pseudomonadati</taxon>
        <taxon>Planctomycetota</taxon>
        <taxon>Planctomycetia</taxon>
        <taxon>Pirellulales</taxon>
        <taxon>Pirellulaceae</taxon>
        <taxon>Neorhodopirellula</taxon>
    </lineage>
</organism>
<evidence type="ECO:0000313" key="2">
    <source>
        <dbReference type="Proteomes" id="UP000316213"/>
    </source>
</evidence>
<reference evidence="1 2" key="1">
    <citation type="submission" date="2019-02" db="EMBL/GenBank/DDBJ databases">
        <title>Deep-cultivation of Planctomycetes and their phenomic and genomic characterization uncovers novel biology.</title>
        <authorList>
            <person name="Wiegand S."/>
            <person name="Jogler M."/>
            <person name="Boedeker C."/>
            <person name="Pinto D."/>
            <person name="Vollmers J."/>
            <person name="Rivas-Marin E."/>
            <person name="Kohn T."/>
            <person name="Peeters S.H."/>
            <person name="Heuer A."/>
            <person name="Rast P."/>
            <person name="Oberbeckmann S."/>
            <person name="Bunk B."/>
            <person name="Jeske O."/>
            <person name="Meyerdierks A."/>
            <person name="Storesund J.E."/>
            <person name="Kallscheuer N."/>
            <person name="Luecker S."/>
            <person name="Lage O.M."/>
            <person name="Pohl T."/>
            <person name="Merkel B.J."/>
            <person name="Hornburger P."/>
            <person name="Mueller R.-W."/>
            <person name="Bruemmer F."/>
            <person name="Labrenz M."/>
            <person name="Spormann A.M."/>
            <person name="Op Den Camp H."/>
            <person name="Overmann J."/>
            <person name="Amann R."/>
            <person name="Jetten M.S.M."/>
            <person name="Mascher T."/>
            <person name="Medema M.H."/>
            <person name="Devos D.P."/>
            <person name="Kaster A.-K."/>
            <person name="Ovreas L."/>
            <person name="Rohde M."/>
            <person name="Galperin M.Y."/>
            <person name="Jogler C."/>
        </authorList>
    </citation>
    <scope>NUCLEOTIDE SEQUENCE [LARGE SCALE GENOMIC DNA]</scope>
    <source>
        <strain evidence="1 2">Pla100</strain>
    </source>
</reference>
<dbReference type="EMBL" id="SJPM01000002">
    <property type="protein sequence ID" value="TWU01538.1"/>
    <property type="molecule type" value="Genomic_DNA"/>
</dbReference>
<keyword evidence="2" id="KW-1185">Reference proteome</keyword>
<comment type="caution">
    <text evidence="1">The sequence shown here is derived from an EMBL/GenBank/DDBJ whole genome shotgun (WGS) entry which is preliminary data.</text>
</comment>
<dbReference type="AlphaFoldDB" id="A0A5C6APT1"/>
<protein>
    <submittedName>
        <fullName evidence="1">Uncharacterized protein</fullName>
    </submittedName>
</protein>
<name>A0A5C6APT1_9BACT</name>
<dbReference type="Proteomes" id="UP000316213">
    <property type="component" value="Unassembled WGS sequence"/>
</dbReference>
<sequence length="69" mass="7424">MKGFPRPFDGVGSVEGFFRIVASVNPAPLAEFGKCPFTTCSDKPLLSFRRLITISASGAVTVLSRLTFN</sequence>
<gene>
    <name evidence="1" type="ORF">Pla100_12730</name>
</gene>
<evidence type="ECO:0000313" key="1">
    <source>
        <dbReference type="EMBL" id="TWU01538.1"/>
    </source>
</evidence>
<accession>A0A5C6APT1</accession>
<proteinExistence type="predicted"/>